<evidence type="ECO:0000313" key="4">
    <source>
        <dbReference type="Proteomes" id="UP000001699"/>
    </source>
</evidence>
<proteinExistence type="predicted"/>
<feature type="coiled-coil region" evidence="1">
    <location>
        <begin position="37"/>
        <end position="132"/>
    </location>
</feature>
<gene>
    <name evidence="3" type="ORF">AFUB_097750</name>
</gene>
<feature type="compositionally biased region" description="Polar residues" evidence="2">
    <location>
        <begin position="527"/>
        <end position="538"/>
    </location>
</feature>
<reference evidence="3 4" key="1">
    <citation type="journal article" date="2008" name="PLoS Genet.">
        <title>Genomic islands in the pathogenic filamentous fungus Aspergillus fumigatus.</title>
        <authorList>
            <person name="Fedorova N.D."/>
            <person name="Khaldi N."/>
            <person name="Joardar V.S."/>
            <person name="Maiti R."/>
            <person name="Amedeo P."/>
            <person name="Anderson M.J."/>
            <person name="Crabtree J."/>
            <person name="Silva J.C."/>
            <person name="Badger J.H."/>
            <person name="Albarraq A."/>
            <person name="Angiuoli S."/>
            <person name="Bussey H."/>
            <person name="Bowyer P."/>
            <person name="Cotty P.J."/>
            <person name="Dyer P.S."/>
            <person name="Egan A."/>
            <person name="Galens K."/>
            <person name="Fraser-Liggett C.M."/>
            <person name="Haas B.J."/>
            <person name="Inman J.M."/>
            <person name="Kent R."/>
            <person name="Lemieux S."/>
            <person name="Malavazi I."/>
            <person name="Orvis J."/>
            <person name="Roemer T."/>
            <person name="Ronning C.M."/>
            <person name="Sundaram J.P."/>
            <person name="Sutton G."/>
            <person name="Turner G."/>
            <person name="Venter J.C."/>
            <person name="White O.R."/>
            <person name="Whitty B.R."/>
            <person name="Youngman P."/>
            <person name="Wolfe K.H."/>
            <person name="Goldman G.H."/>
            <person name="Wortman J.R."/>
            <person name="Jiang B."/>
            <person name="Denning D.W."/>
            <person name="Nierman W.C."/>
        </authorList>
    </citation>
    <scope>NUCLEOTIDE SEQUENCE [LARGE SCALE GENOMIC DNA]</scope>
    <source>
        <strain evidence="4">CBS 144.89 / FGSC A1163 / CEA10</strain>
    </source>
</reference>
<feature type="region of interest" description="Disordered" evidence="2">
    <location>
        <begin position="497"/>
        <end position="538"/>
    </location>
</feature>
<dbReference type="Proteomes" id="UP000001699">
    <property type="component" value="Unassembled WGS sequence"/>
</dbReference>
<dbReference type="OrthoDB" id="4486611at2759"/>
<feature type="compositionally biased region" description="Basic residues" evidence="2">
    <location>
        <begin position="513"/>
        <end position="525"/>
    </location>
</feature>
<keyword evidence="4" id="KW-1185">Reference proteome</keyword>
<accession>B0YE40</accession>
<evidence type="ECO:0000313" key="3">
    <source>
        <dbReference type="EMBL" id="EDP47924.1"/>
    </source>
</evidence>
<keyword evidence="1" id="KW-0175">Coiled coil</keyword>
<dbReference type="SUPFAM" id="SSF57997">
    <property type="entry name" value="Tropomyosin"/>
    <property type="match status" value="1"/>
</dbReference>
<sequence length="538" mass="60410">MSASLKGRGERSFQSSVSALESAAKDVLSFTKSITTIDDLQHQKSELQRQLDSAGVKIQELQESLSYEKRKSDDNFQKIEQLAMRWTEEKRSLEARIREVTDSSQIATKKKMQELERRMKGAEENVLQCQHRLEEQIMKNRMLQTTLEESEFRLKALNLDIEVGEVDLDVYDNQSISCEFIRSPGCRLRKGFQNMEKRLEALSSKFFESLTTAEPVCPQFANGMYRLTFLMQSKARANTQHVRTSNFSPRSQSIIPLSYANIMCPRALLAQSIIANRLSTDILTPVCLPSPMGRMGIGEALGRSSGIRPRQKAILRSLLVTAFESEEVRLRNELLTTAVSDISRELEPLLQSQEMQNLKEELRGFFIFAADVWKPVQRSQRWVLATSDLGSCLQHSWRYSERCTTSEFPLSSGSPSLVLFPHIFDENEEEPLYPGLVWCGNSNLKGTAENTSGIPPRLQVTEENETSTGTGPVIRVVSTQMKGPSEQLDAGRSYLERTGEGSISSNGEGATWKTHKCRANGRGSRRSMASTSVPTGGL</sequence>
<dbReference type="HOGENOM" id="CLU_506188_0_0_1"/>
<protein>
    <submittedName>
        <fullName evidence="3">Uncharacterized protein</fullName>
    </submittedName>
</protein>
<evidence type="ECO:0000256" key="2">
    <source>
        <dbReference type="SAM" id="MobiDB-lite"/>
    </source>
</evidence>
<name>B0YE40_ASPFC</name>
<dbReference type="AlphaFoldDB" id="B0YE40"/>
<evidence type="ECO:0000256" key="1">
    <source>
        <dbReference type="SAM" id="Coils"/>
    </source>
</evidence>
<organism evidence="3 4">
    <name type="scientific">Aspergillus fumigatus (strain CBS 144.89 / FGSC A1163 / CEA10)</name>
    <name type="common">Neosartorya fumigata</name>
    <dbReference type="NCBI Taxonomy" id="451804"/>
    <lineage>
        <taxon>Eukaryota</taxon>
        <taxon>Fungi</taxon>
        <taxon>Dikarya</taxon>
        <taxon>Ascomycota</taxon>
        <taxon>Pezizomycotina</taxon>
        <taxon>Eurotiomycetes</taxon>
        <taxon>Eurotiomycetidae</taxon>
        <taxon>Eurotiales</taxon>
        <taxon>Aspergillaceae</taxon>
        <taxon>Aspergillus</taxon>
        <taxon>Aspergillus subgen. Fumigati</taxon>
    </lineage>
</organism>
<dbReference type="EMBL" id="DS499602">
    <property type="protein sequence ID" value="EDP47924.1"/>
    <property type="molecule type" value="Genomic_DNA"/>
</dbReference>